<dbReference type="EMBL" id="JAIWYP010000003">
    <property type="protein sequence ID" value="KAH3854266.1"/>
    <property type="molecule type" value="Genomic_DNA"/>
</dbReference>
<organism evidence="1 2">
    <name type="scientific">Dreissena polymorpha</name>
    <name type="common">Zebra mussel</name>
    <name type="synonym">Mytilus polymorpha</name>
    <dbReference type="NCBI Taxonomy" id="45954"/>
    <lineage>
        <taxon>Eukaryota</taxon>
        <taxon>Metazoa</taxon>
        <taxon>Spiralia</taxon>
        <taxon>Lophotrochozoa</taxon>
        <taxon>Mollusca</taxon>
        <taxon>Bivalvia</taxon>
        <taxon>Autobranchia</taxon>
        <taxon>Heteroconchia</taxon>
        <taxon>Euheterodonta</taxon>
        <taxon>Imparidentia</taxon>
        <taxon>Neoheterodontei</taxon>
        <taxon>Myida</taxon>
        <taxon>Dreissenoidea</taxon>
        <taxon>Dreissenidae</taxon>
        <taxon>Dreissena</taxon>
    </lineage>
</organism>
<sequence>MVDEVVDHLQGIVPDRNAAFVAGILAHDIRLFLQLTVSRKYFHETLRGLYCMRGKGSVVRKQHLSSVTLLWSISG</sequence>
<reference evidence="1" key="2">
    <citation type="submission" date="2020-11" db="EMBL/GenBank/DDBJ databases">
        <authorList>
            <person name="McCartney M.A."/>
            <person name="Auch B."/>
            <person name="Kono T."/>
            <person name="Mallez S."/>
            <person name="Becker A."/>
            <person name="Gohl D.M."/>
            <person name="Silverstein K.A.T."/>
            <person name="Koren S."/>
            <person name="Bechman K.B."/>
            <person name="Herman A."/>
            <person name="Abrahante J.E."/>
            <person name="Garbe J."/>
        </authorList>
    </citation>
    <scope>NUCLEOTIDE SEQUENCE</scope>
    <source>
        <strain evidence="1">Duluth1</strain>
        <tissue evidence="1">Whole animal</tissue>
    </source>
</reference>
<dbReference type="AlphaFoldDB" id="A0A9D4R402"/>
<comment type="caution">
    <text evidence="1">The sequence shown here is derived from an EMBL/GenBank/DDBJ whole genome shotgun (WGS) entry which is preliminary data.</text>
</comment>
<keyword evidence="2" id="KW-1185">Reference proteome</keyword>
<reference evidence="1" key="1">
    <citation type="journal article" date="2019" name="bioRxiv">
        <title>The Genome of the Zebra Mussel, Dreissena polymorpha: A Resource for Invasive Species Research.</title>
        <authorList>
            <person name="McCartney M.A."/>
            <person name="Auch B."/>
            <person name="Kono T."/>
            <person name="Mallez S."/>
            <person name="Zhang Y."/>
            <person name="Obille A."/>
            <person name="Becker A."/>
            <person name="Abrahante J.E."/>
            <person name="Garbe J."/>
            <person name="Badalamenti J.P."/>
            <person name="Herman A."/>
            <person name="Mangelson H."/>
            <person name="Liachko I."/>
            <person name="Sullivan S."/>
            <person name="Sone E.D."/>
            <person name="Koren S."/>
            <person name="Silverstein K.A.T."/>
            <person name="Beckman K.B."/>
            <person name="Gohl D.M."/>
        </authorList>
    </citation>
    <scope>NUCLEOTIDE SEQUENCE</scope>
    <source>
        <strain evidence="1">Duluth1</strain>
        <tissue evidence="1">Whole animal</tissue>
    </source>
</reference>
<proteinExistence type="predicted"/>
<name>A0A9D4R402_DREPO</name>
<dbReference type="Proteomes" id="UP000828390">
    <property type="component" value="Unassembled WGS sequence"/>
</dbReference>
<protein>
    <submittedName>
        <fullName evidence="1">Uncharacterized protein</fullName>
    </submittedName>
</protein>
<evidence type="ECO:0000313" key="1">
    <source>
        <dbReference type="EMBL" id="KAH3854266.1"/>
    </source>
</evidence>
<accession>A0A9D4R402</accession>
<evidence type="ECO:0000313" key="2">
    <source>
        <dbReference type="Proteomes" id="UP000828390"/>
    </source>
</evidence>
<gene>
    <name evidence="1" type="ORF">DPMN_096804</name>
</gene>